<organism evidence="2 3">
    <name type="scientific">Saccharothrix coeruleofusca</name>
    <dbReference type="NCBI Taxonomy" id="33919"/>
    <lineage>
        <taxon>Bacteria</taxon>
        <taxon>Bacillati</taxon>
        <taxon>Actinomycetota</taxon>
        <taxon>Actinomycetes</taxon>
        <taxon>Pseudonocardiales</taxon>
        <taxon>Pseudonocardiaceae</taxon>
        <taxon>Saccharothrix</taxon>
    </lineage>
</organism>
<name>A0A918AJA4_9PSEU</name>
<comment type="caution">
    <text evidence="2">The sequence shown here is derived from an EMBL/GenBank/DDBJ whole genome shotgun (WGS) entry which is preliminary data.</text>
</comment>
<accession>A0A918AJA4</accession>
<reference evidence="2" key="2">
    <citation type="submission" date="2020-09" db="EMBL/GenBank/DDBJ databases">
        <authorList>
            <person name="Sun Q."/>
            <person name="Ohkuma M."/>
        </authorList>
    </citation>
    <scope>NUCLEOTIDE SEQUENCE</scope>
    <source>
        <strain evidence="2">JCM 3313</strain>
    </source>
</reference>
<dbReference type="InterPro" id="IPR029058">
    <property type="entry name" value="AB_hydrolase_fold"/>
</dbReference>
<evidence type="ECO:0000313" key="3">
    <source>
        <dbReference type="Proteomes" id="UP000639606"/>
    </source>
</evidence>
<reference evidence="2" key="1">
    <citation type="journal article" date="2014" name="Int. J. Syst. Evol. Microbiol.">
        <title>Complete genome sequence of Corynebacterium casei LMG S-19264T (=DSM 44701T), isolated from a smear-ripened cheese.</title>
        <authorList>
            <consortium name="US DOE Joint Genome Institute (JGI-PGF)"/>
            <person name="Walter F."/>
            <person name="Albersmeier A."/>
            <person name="Kalinowski J."/>
            <person name="Ruckert C."/>
        </authorList>
    </citation>
    <scope>NUCLEOTIDE SEQUENCE</scope>
    <source>
        <strain evidence="2">JCM 3313</strain>
    </source>
</reference>
<dbReference type="RefSeq" id="WP_189221806.1">
    <property type="nucleotide sequence ID" value="NZ_BMRG01000002.1"/>
</dbReference>
<dbReference type="SUPFAM" id="SSF53474">
    <property type="entry name" value="alpha/beta-Hydrolases"/>
    <property type="match status" value="1"/>
</dbReference>
<feature type="region of interest" description="Disordered" evidence="1">
    <location>
        <begin position="226"/>
        <end position="248"/>
    </location>
</feature>
<dbReference type="EMBL" id="BMRG01000002">
    <property type="protein sequence ID" value="GGP40269.1"/>
    <property type="molecule type" value="Genomic_DNA"/>
</dbReference>
<dbReference type="Gene3D" id="3.40.50.1820">
    <property type="entry name" value="alpha/beta hydrolase"/>
    <property type="match status" value="1"/>
</dbReference>
<dbReference type="Proteomes" id="UP000639606">
    <property type="component" value="Unassembled WGS sequence"/>
</dbReference>
<evidence type="ECO:0000256" key="1">
    <source>
        <dbReference type="SAM" id="MobiDB-lite"/>
    </source>
</evidence>
<evidence type="ECO:0000313" key="2">
    <source>
        <dbReference type="EMBL" id="GGP40269.1"/>
    </source>
</evidence>
<protein>
    <submittedName>
        <fullName evidence="2">Thioesterase</fullName>
    </submittedName>
</protein>
<gene>
    <name evidence="2" type="ORF">GCM10010185_09140</name>
</gene>
<proteinExistence type="predicted"/>
<sequence length="248" mass="24290">MGSSRAVLLPGTASDGVFVRSVFAAPLASAGLSLITPAGATVEEHLAALDAAYLGEPLIVGGVSLGAHVAAAWAARTPERCAGLLLALPAWSGPAAGAPAALAAAVSAEVVERDGVDAALAGVDGWLGAELSRAWRGHGAALAGVLRAASSTAAPTLGELAALDVPAGVAACTDDPVHPLAVAQQWAAALPRGALRTTTLAELGTDRTALGRAAVAALLDSRAGADGATRSRVRDSRGVVTGPDGRGR</sequence>
<dbReference type="AlphaFoldDB" id="A0A918AJA4"/>
<keyword evidence="3" id="KW-1185">Reference proteome</keyword>